<dbReference type="eggNOG" id="ENOG502QVEU">
    <property type="taxonomic scope" value="Eukaryota"/>
</dbReference>
<dbReference type="Pfam" id="PF04755">
    <property type="entry name" value="PAP_fibrillin"/>
    <property type="match status" value="2"/>
</dbReference>
<feature type="region of interest" description="Disordered" evidence="3">
    <location>
        <begin position="312"/>
        <end position="337"/>
    </location>
</feature>
<dbReference type="RefSeq" id="XP_002952533.1">
    <property type="nucleotide sequence ID" value="XM_002952487.1"/>
</dbReference>
<feature type="domain" description="Plastid lipid-associated protein/fibrillin conserved" evidence="4">
    <location>
        <begin position="444"/>
        <end position="491"/>
    </location>
</feature>
<evidence type="ECO:0000313" key="6">
    <source>
        <dbReference type="Proteomes" id="UP000001058"/>
    </source>
</evidence>
<sequence>MSELHTKSATSILPPGRKLPSVASRHRSTRSHVPPLSPQAHTSWGKASPSTHVSSSAATYPWGKSWRRSLVVSLQSANSDPGPTSQTAAAAPPDGAGVLGAPPSAAIAGELGVDATPEGGPGAEAPAPPGSPPTGRRIERLRFSLLAALSSLDRGLAANAREAAEVDELCSQMESLGTPITLSPSPPPAAGPVAGGGSAGVSGINDQLAGTWRLIYSSGFNSGSLGGRRPGPPAALFPTILGQVYQCIDPQTAKLDNIVELLFSYGPPDLGLLSGPGGEVLGRGLERLSQQLGVSKEQLPAPLKDLLLGPEKREQQQQQQGMEGGPAGKGTSWKRQGWGSPAARLTLRHDYEVIWGDGWGWLAISIYLYDRPLRPSPRLKGFMWGNYSTKLHVDRKQQCGPLTWNPSEAKEIRRGVRHVVVLSPATVRIVYEETYGELVGSGFFAQLPRLAAPSLPEPLRPPKFLRSATFEVTFLDEMMRITRGDRGELRVYLRDTAAEMALQGSAGGRFHGTGSGAEALDYDG</sequence>
<evidence type="ECO:0000259" key="4">
    <source>
        <dbReference type="Pfam" id="PF04755"/>
    </source>
</evidence>
<feature type="compositionally biased region" description="Polar residues" evidence="3">
    <location>
        <begin position="74"/>
        <end position="88"/>
    </location>
</feature>
<dbReference type="EMBL" id="GL378351">
    <property type="protein sequence ID" value="EFJ46380.1"/>
    <property type="molecule type" value="Genomic_DNA"/>
</dbReference>
<dbReference type="GeneID" id="9627497"/>
<evidence type="ECO:0000256" key="3">
    <source>
        <dbReference type="SAM" id="MobiDB-lite"/>
    </source>
</evidence>
<dbReference type="GO" id="GO:0009536">
    <property type="term" value="C:plastid"/>
    <property type="evidence" value="ECO:0007669"/>
    <property type="project" value="UniProtKB-SubCell"/>
</dbReference>
<feature type="region of interest" description="Disordered" evidence="3">
    <location>
        <begin position="74"/>
        <end position="136"/>
    </location>
</feature>
<dbReference type="InParanoid" id="D8U1Q2"/>
<keyword evidence="2" id="KW-0934">Plastid</keyword>
<gene>
    <name evidence="5" type="ORF">VOLCADRAFT_105590</name>
</gene>
<evidence type="ECO:0000313" key="5">
    <source>
        <dbReference type="EMBL" id="EFJ46380.1"/>
    </source>
</evidence>
<dbReference type="PANTHER" id="PTHR31906">
    <property type="entry name" value="PLASTID-LIPID-ASSOCIATED PROTEIN 4, CHLOROPLASTIC-RELATED"/>
    <property type="match status" value="1"/>
</dbReference>
<dbReference type="InterPro" id="IPR039633">
    <property type="entry name" value="PAP"/>
</dbReference>
<keyword evidence="6" id="KW-1185">Reference proteome</keyword>
<reference evidence="5 6" key="1">
    <citation type="journal article" date="2010" name="Science">
        <title>Genomic analysis of organismal complexity in the multicellular green alga Volvox carteri.</title>
        <authorList>
            <person name="Prochnik S.E."/>
            <person name="Umen J."/>
            <person name="Nedelcu A.M."/>
            <person name="Hallmann A."/>
            <person name="Miller S.M."/>
            <person name="Nishii I."/>
            <person name="Ferris P."/>
            <person name="Kuo A."/>
            <person name="Mitros T."/>
            <person name="Fritz-Laylin L.K."/>
            <person name="Hellsten U."/>
            <person name="Chapman J."/>
            <person name="Simakov O."/>
            <person name="Rensing S.A."/>
            <person name="Terry A."/>
            <person name="Pangilinan J."/>
            <person name="Kapitonov V."/>
            <person name="Jurka J."/>
            <person name="Salamov A."/>
            <person name="Shapiro H."/>
            <person name="Schmutz J."/>
            <person name="Grimwood J."/>
            <person name="Lindquist E."/>
            <person name="Lucas S."/>
            <person name="Grigoriev I.V."/>
            <person name="Schmitt R."/>
            <person name="Kirk D."/>
            <person name="Rokhsar D.S."/>
        </authorList>
    </citation>
    <scope>NUCLEOTIDE SEQUENCE [LARGE SCALE GENOMIC DNA]</scope>
    <source>
        <strain evidence="6">f. Nagariensis / Eve</strain>
    </source>
</reference>
<feature type="region of interest" description="Disordered" evidence="3">
    <location>
        <begin position="1"/>
        <end position="58"/>
    </location>
</feature>
<proteinExistence type="predicted"/>
<feature type="compositionally biased region" description="Polar residues" evidence="3">
    <location>
        <begin position="48"/>
        <end position="58"/>
    </location>
</feature>
<dbReference type="KEGG" id="vcn:VOLCADRAFT_105590"/>
<dbReference type="InterPro" id="IPR006843">
    <property type="entry name" value="PAP/fibrillin_dom"/>
</dbReference>
<organism evidence="6">
    <name type="scientific">Volvox carteri f. nagariensis</name>
    <dbReference type="NCBI Taxonomy" id="3068"/>
    <lineage>
        <taxon>Eukaryota</taxon>
        <taxon>Viridiplantae</taxon>
        <taxon>Chlorophyta</taxon>
        <taxon>core chlorophytes</taxon>
        <taxon>Chlorophyceae</taxon>
        <taxon>CS clade</taxon>
        <taxon>Chlamydomonadales</taxon>
        <taxon>Volvocaceae</taxon>
        <taxon>Volvox</taxon>
    </lineage>
</organism>
<dbReference type="OrthoDB" id="203682at2759"/>
<dbReference type="FunCoup" id="D8U1Q2">
    <property type="interactions" value="579"/>
</dbReference>
<accession>D8U1Q2</accession>
<dbReference type="AlphaFoldDB" id="D8U1Q2"/>
<evidence type="ECO:0000256" key="2">
    <source>
        <dbReference type="ARBA" id="ARBA00022640"/>
    </source>
</evidence>
<name>D8U1Q2_VOLCA</name>
<feature type="domain" description="Plastid lipid-associated protein/fibrillin conserved" evidence="4">
    <location>
        <begin position="206"/>
        <end position="261"/>
    </location>
</feature>
<dbReference type="Proteomes" id="UP000001058">
    <property type="component" value="Unassembled WGS sequence"/>
</dbReference>
<evidence type="ECO:0000256" key="1">
    <source>
        <dbReference type="ARBA" id="ARBA00004474"/>
    </source>
</evidence>
<comment type="subcellular location">
    <subcellularLocation>
        <location evidence="1">Plastid</location>
    </subcellularLocation>
</comment>
<protein>
    <recommendedName>
        <fullName evidence="4">Plastid lipid-associated protein/fibrillin conserved domain-containing protein</fullName>
    </recommendedName>
</protein>